<dbReference type="Pfam" id="PF23182">
    <property type="entry name" value="PABC_AtC3H46"/>
    <property type="match status" value="2"/>
</dbReference>
<dbReference type="InterPro" id="IPR056276">
    <property type="entry name" value="AtC3H46-like_PABC-like"/>
</dbReference>
<dbReference type="Pfam" id="PF24681">
    <property type="entry name" value="Kelch_KLHDC2_KLHL20_DRC7"/>
    <property type="match status" value="1"/>
</dbReference>
<feature type="region of interest" description="Disordered" evidence="7">
    <location>
        <begin position="423"/>
        <end position="449"/>
    </location>
</feature>
<keyword evidence="10" id="KW-1185">Reference proteome</keyword>
<dbReference type="FunFam" id="2.120.10.80:FF:000168">
    <property type="entry name" value="Kelch repeat-containing protein At3g27220"/>
    <property type="match status" value="1"/>
</dbReference>
<organism evidence="9 10">
    <name type="scientific">Arabidopsis arenosa</name>
    <name type="common">Sand rock-cress</name>
    <name type="synonym">Cardaminopsis arenosa</name>
    <dbReference type="NCBI Taxonomy" id="38785"/>
    <lineage>
        <taxon>Eukaryota</taxon>
        <taxon>Viridiplantae</taxon>
        <taxon>Streptophyta</taxon>
        <taxon>Embryophyta</taxon>
        <taxon>Tracheophyta</taxon>
        <taxon>Spermatophyta</taxon>
        <taxon>Magnoliopsida</taxon>
        <taxon>eudicotyledons</taxon>
        <taxon>Gunneridae</taxon>
        <taxon>Pentapetalae</taxon>
        <taxon>rosids</taxon>
        <taxon>malvids</taxon>
        <taxon>Brassicales</taxon>
        <taxon>Brassicaceae</taxon>
        <taxon>Camelineae</taxon>
        <taxon>Arabidopsis</taxon>
    </lineage>
</organism>
<feature type="region of interest" description="Disordered" evidence="7">
    <location>
        <begin position="1387"/>
        <end position="1407"/>
    </location>
</feature>
<protein>
    <recommendedName>
        <fullName evidence="8">RRM domain-containing protein</fullName>
    </recommendedName>
</protein>
<keyword evidence="4 6" id="KW-0694">RNA-binding</keyword>
<feature type="region of interest" description="Disordered" evidence="7">
    <location>
        <begin position="1147"/>
        <end position="1246"/>
    </location>
</feature>
<dbReference type="Proteomes" id="UP000682877">
    <property type="component" value="Chromosome 1"/>
</dbReference>
<accession>A0A8S1ZJ63</accession>
<feature type="compositionally biased region" description="Polar residues" evidence="7">
    <location>
        <begin position="75"/>
        <end position="85"/>
    </location>
</feature>
<dbReference type="FunFam" id="2.120.10.80:FF:000087">
    <property type="entry name" value="Kelch repeat-containing protein"/>
    <property type="match status" value="1"/>
</dbReference>
<feature type="compositionally biased region" description="Low complexity" evidence="7">
    <location>
        <begin position="92"/>
        <end position="114"/>
    </location>
</feature>
<feature type="domain" description="RRM" evidence="8">
    <location>
        <begin position="260"/>
        <end position="336"/>
    </location>
</feature>
<feature type="region of interest" description="Disordered" evidence="7">
    <location>
        <begin position="1046"/>
        <end position="1088"/>
    </location>
</feature>
<feature type="region of interest" description="Disordered" evidence="7">
    <location>
        <begin position="498"/>
        <end position="541"/>
    </location>
</feature>
<dbReference type="InterPro" id="IPR015915">
    <property type="entry name" value="Kelch-typ_b-propeller"/>
</dbReference>
<name>A0A8S1ZJ63_ARAAE</name>
<feature type="compositionally biased region" description="Basic and acidic residues" evidence="7">
    <location>
        <begin position="1184"/>
        <end position="1194"/>
    </location>
</feature>
<feature type="compositionally biased region" description="Polar residues" evidence="7">
    <location>
        <begin position="1225"/>
        <end position="1238"/>
    </location>
</feature>
<dbReference type="InterPro" id="IPR034365">
    <property type="entry name" value="AtC3H46-like_RRM"/>
</dbReference>
<evidence type="ECO:0000259" key="8">
    <source>
        <dbReference type="PROSITE" id="PS50102"/>
    </source>
</evidence>
<gene>
    <name evidence="9" type="ORF">AARE701A_LOCUS3402</name>
</gene>
<reference evidence="9" key="1">
    <citation type="submission" date="2021-01" db="EMBL/GenBank/DDBJ databases">
        <authorList>
            <person name="Bezrukov I."/>
        </authorList>
    </citation>
    <scope>NUCLEOTIDE SEQUENCE</scope>
</reference>
<evidence type="ECO:0000256" key="4">
    <source>
        <dbReference type="ARBA" id="ARBA00022884"/>
    </source>
</evidence>
<dbReference type="SUPFAM" id="SSF54928">
    <property type="entry name" value="RNA-binding domain, RBD"/>
    <property type="match status" value="2"/>
</dbReference>
<dbReference type="GO" id="GO:0003677">
    <property type="term" value="F:DNA binding"/>
    <property type="evidence" value="ECO:0007669"/>
    <property type="project" value="UniProtKB-KW"/>
</dbReference>
<feature type="domain" description="RRM" evidence="8">
    <location>
        <begin position="916"/>
        <end position="991"/>
    </location>
</feature>
<feature type="compositionally biased region" description="Basic and acidic residues" evidence="7">
    <location>
        <begin position="1164"/>
        <end position="1177"/>
    </location>
</feature>
<dbReference type="GO" id="GO:0008270">
    <property type="term" value="F:zinc ion binding"/>
    <property type="evidence" value="ECO:0007669"/>
    <property type="project" value="UniProtKB-KW"/>
</dbReference>
<keyword evidence="5" id="KW-0238">DNA-binding</keyword>
<evidence type="ECO:0000256" key="3">
    <source>
        <dbReference type="ARBA" id="ARBA00022833"/>
    </source>
</evidence>
<keyword evidence="3" id="KW-0862">Zinc</keyword>
<dbReference type="EMBL" id="LR999451">
    <property type="protein sequence ID" value="CAE5959928.1"/>
    <property type="molecule type" value="Genomic_DNA"/>
</dbReference>
<evidence type="ECO:0000313" key="10">
    <source>
        <dbReference type="Proteomes" id="UP000682877"/>
    </source>
</evidence>
<dbReference type="PANTHER" id="PTHR24009">
    <property type="entry name" value="RNA-BINDING (RRM/RBD/RNP MOTIFS)"/>
    <property type="match status" value="1"/>
</dbReference>
<evidence type="ECO:0000256" key="2">
    <source>
        <dbReference type="ARBA" id="ARBA00022771"/>
    </source>
</evidence>
<sequence>MDPGDPTSIIFSKIRTLEPENASKVIGYFLLQDMEQRDLIRIAFGPDSLIQTFCRKAKSDLGLSSNGFSRPINIHGQSLSQSSPRNGFLEFSRNPSNPLSPSLTSNTLRDNPNFNSSPFRESSSLFASSSGGDEQQQQQFSNNFLFTNDEDPFANFHKRSFSANDACFESEEPGFGGGTGYNRFPQGGLVDDFGSPSEMDYMLEEMMRMKLAQQKRMVAAQFMAACGSPMLHRQGSGHFGEEGGYQFSPGRHEREDSVSKQIYLTFPSESSFTDEDVSTYFSTYGPVEDVRIPYQQQRMFGFVTFAKAETVRTILARGNPHFICDSRVLVKPYKEKGKILQNRRQQQQLHELLERGNYSPSSSPSGMDSRDLYECRLGPRMFSNKTQEMLRRKTEQADLQQAIEVELQRRRFLNLQLPDMENESIHHHQRSPSIGSPAHFPPRFNHSLLFQSGNNNEEIMEGNSGRGEKDIQQVATSNEERGYSNDFYQGQETNLENTLPDCLFGSPKKSGETYQTESDTEQNKEASSDQKNFPATMDPGDPIATISARIRTLEPENASKIIGYFLLQDITNSDLIRLAFRTDKVLKKFCEEAKSVLGILNPNARPFNPLHQSLSQSSPRNEFLDFSRNPNPLSPSLTSNTVGYNPDFHHEGSSQQQQQQWSNHFPFPNLHQRSFSANEPSYQFLPGFGSPGGLGSPSERISPNQQQRMIAAHGSPMSNIQGSGQFGVQGGFGSPIEQQRMIAAQFMGDFGSPMSNIQGSGQFGVQGGFGSPSEQQRMIAAQFMGDFGSPMSNIQGSGQFGVEGRQAKRYPASHQIYMTFPSESSFTDEDVKTYFSNFGPVKDVSFPYQVQRTFGYVTFANAETVRTILAGVRLHIISGSRVTVKPCKQKETIPQKQGSGQFGVQGWQGKRYPASHQLYLTFPPESSFTDEDVSTYFGNFGPVVGIRIPNQERRRFGFVTFANAETVTTVLAQGNSHLIGESAVIVKPYQQKETIPQDGQQQQLNQLLERENLLHHPRLSGMDPRDQDESRFGPRMFRNRTQEMLQRNTEQADLQQGIEVEHQRRRQERSLESTRPDSLFGSTRKSGEIHHQYSQSIVDHYDDEDDELLPLAQVLQKSGESFLRKLKRCRRRKLAKNQRFEIKKDKIGDGGASASTELPLSQLFKKESKNRTSEHLKNKGRKRAREDNESSMDNKDDEEDYNITIAQMIKSIRNDESGSKAKKSSMVQRPSNENNSSDPLVDSNRGIIDIAVSPPKTRRTCDDELHVDRSKEEECLIHEDGEKQRSNESLCSEVEKEEDIDERLKQRKLAIEEIALKLETRVMKKKQKRDMVRKQKYGKVVLVTCVALLATGLIADFLWATSHRFSSAATYAGLSLPSSLTTAIVPDQEKDTKKKKKKKESVKERKLSNTFQDLPAPELKWEKMAASPVPRLDGAAIQIRDLLYVFAGYGTIDLVHSHVDIYNFTANSWGGRFDMPKNMAHSHLGMVTDGRYIYIVTGQFGPQCRGPTAKTFVLDTDTNTWKDFVPLPVPRYAPATQLWRGRLHVMGGSKENRFTPGLEHWSIAVKDGKPLENEWRSEIPIPRGGPHRACVVVDDRLFVIGGQEGDFMAKPGSPIFKCSRRMEVVFSDVYMLDEEMKWKVMPSMPKPDSHIEFAWKVVNNSIVIVGGTTEKHPETKRMVLVGEIFQFNLNTLKWYVIGKLPYRVKTTLVGYWDGHLYFTSGQRDKGPDDPAPRKVIAEMWRTKLILNP</sequence>
<feature type="domain" description="RRM" evidence="8">
    <location>
        <begin position="814"/>
        <end position="889"/>
    </location>
</feature>
<dbReference type="FunFam" id="3.30.70.330:FF:000678">
    <property type="entry name" value="zinc finger CCCH domain-containing protein 53-like isoform X2"/>
    <property type="match status" value="1"/>
</dbReference>
<dbReference type="Gene3D" id="2.120.10.80">
    <property type="entry name" value="Kelch-type beta propeller"/>
    <property type="match status" value="2"/>
</dbReference>
<dbReference type="GO" id="GO:0003723">
    <property type="term" value="F:RNA binding"/>
    <property type="evidence" value="ECO:0007669"/>
    <property type="project" value="UniProtKB-UniRule"/>
</dbReference>
<dbReference type="InterPro" id="IPR035979">
    <property type="entry name" value="RBD_domain_sf"/>
</dbReference>
<dbReference type="SMART" id="SM00360">
    <property type="entry name" value="RRM"/>
    <property type="match status" value="3"/>
</dbReference>
<dbReference type="SUPFAM" id="SSF117281">
    <property type="entry name" value="Kelch motif"/>
    <property type="match status" value="1"/>
</dbReference>
<dbReference type="Gene3D" id="3.30.70.330">
    <property type="match status" value="3"/>
</dbReference>
<dbReference type="PANTHER" id="PTHR24009:SF20">
    <property type="entry name" value="RNA-BINDING (RRM_RBD_RNP MOTIFS) FAMILY PROTEIN"/>
    <property type="match status" value="1"/>
</dbReference>
<evidence type="ECO:0000313" key="9">
    <source>
        <dbReference type="EMBL" id="CAE5959928.1"/>
    </source>
</evidence>
<keyword evidence="1" id="KW-0479">Metal-binding</keyword>
<evidence type="ECO:0000256" key="7">
    <source>
        <dbReference type="SAM" id="MobiDB-lite"/>
    </source>
</evidence>
<proteinExistence type="predicted"/>
<dbReference type="Pfam" id="PF00076">
    <property type="entry name" value="RRM_1"/>
    <property type="match status" value="3"/>
</dbReference>
<dbReference type="InterPro" id="IPR000504">
    <property type="entry name" value="RRM_dom"/>
</dbReference>
<keyword evidence="2" id="KW-0863">Zinc-finger</keyword>
<evidence type="ECO:0000256" key="5">
    <source>
        <dbReference type="ARBA" id="ARBA00023125"/>
    </source>
</evidence>
<evidence type="ECO:0000256" key="6">
    <source>
        <dbReference type="PROSITE-ProRule" id="PRU00176"/>
    </source>
</evidence>
<dbReference type="InterPro" id="IPR012677">
    <property type="entry name" value="Nucleotide-bd_a/b_plait_sf"/>
</dbReference>
<evidence type="ECO:0000256" key="1">
    <source>
        <dbReference type="ARBA" id="ARBA00022723"/>
    </source>
</evidence>
<feature type="region of interest" description="Disordered" evidence="7">
    <location>
        <begin position="74"/>
        <end position="114"/>
    </location>
</feature>
<dbReference type="PROSITE" id="PS50102">
    <property type="entry name" value="RRM"/>
    <property type="match status" value="3"/>
</dbReference>
<dbReference type="CDD" id="cd12458">
    <property type="entry name" value="RRM_AtC3H46_like"/>
    <property type="match status" value="1"/>
</dbReference>